<reference evidence="3 4" key="1">
    <citation type="journal article" date="2016" name="Nat. Commun.">
        <title>Thousands of microbial genomes shed light on interconnected biogeochemical processes in an aquifer system.</title>
        <authorList>
            <person name="Anantharaman K."/>
            <person name="Brown C.T."/>
            <person name="Hug L.A."/>
            <person name="Sharon I."/>
            <person name="Castelle C.J."/>
            <person name="Probst A.J."/>
            <person name="Thomas B.C."/>
            <person name="Singh A."/>
            <person name="Wilkins M.J."/>
            <person name="Karaoz U."/>
            <person name="Brodie E.L."/>
            <person name="Williams K.H."/>
            <person name="Hubbard S.S."/>
            <person name="Banfield J.F."/>
        </authorList>
    </citation>
    <scope>NUCLEOTIDE SEQUENCE [LARGE SCALE GENOMIC DNA]</scope>
</reference>
<name>A0A1F5GDB6_9BACT</name>
<accession>A0A1F5GDB6</accession>
<dbReference type="GO" id="GO:0016740">
    <property type="term" value="F:transferase activity"/>
    <property type="evidence" value="ECO:0007669"/>
    <property type="project" value="UniProtKB-KW"/>
</dbReference>
<dbReference type="InterPro" id="IPR013785">
    <property type="entry name" value="Aldolase_TIM"/>
</dbReference>
<dbReference type="Gene3D" id="3.20.20.70">
    <property type="entry name" value="Aldolase class I"/>
    <property type="match status" value="1"/>
</dbReference>
<gene>
    <name evidence="3" type="ORF">A3D07_02850</name>
</gene>
<dbReference type="CDD" id="cd03174">
    <property type="entry name" value="DRE_TIM_metallolyase"/>
    <property type="match status" value="1"/>
</dbReference>
<feature type="domain" description="Pyruvate carboxyltransferase" evidence="2">
    <location>
        <begin position="26"/>
        <end position="295"/>
    </location>
</feature>
<keyword evidence="1" id="KW-0808">Transferase</keyword>
<evidence type="ECO:0000259" key="2">
    <source>
        <dbReference type="PROSITE" id="PS50991"/>
    </source>
</evidence>
<evidence type="ECO:0000256" key="1">
    <source>
        <dbReference type="ARBA" id="ARBA00022679"/>
    </source>
</evidence>
<dbReference type="AlphaFoldDB" id="A0A1F5GDB6"/>
<dbReference type="PANTHER" id="PTHR42880">
    <property type="entry name" value="HOMOCITRATE SYNTHASE"/>
    <property type="match status" value="1"/>
</dbReference>
<dbReference type="EMBL" id="MFBF01000061">
    <property type="protein sequence ID" value="OGD89840.1"/>
    <property type="molecule type" value="Genomic_DNA"/>
</dbReference>
<comment type="caution">
    <text evidence="3">The sequence shown here is derived from an EMBL/GenBank/DDBJ whole genome shotgun (WGS) entry which is preliminary data.</text>
</comment>
<dbReference type="PANTHER" id="PTHR42880:SF1">
    <property type="entry name" value="ISOPROPYLMALATE_HOMOCITRATE_CITRAMALATE SYNTHASE FAMILY PROTEIN"/>
    <property type="match status" value="1"/>
</dbReference>
<proteinExistence type="predicted"/>
<protein>
    <recommendedName>
        <fullName evidence="2">Pyruvate carboxyltransferase domain-containing protein</fullName>
    </recommendedName>
</protein>
<evidence type="ECO:0000313" key="4">
    <source>
        <dbReference type="Proteomes" id="UP000177124"/>
    </source>
</evidence>
<dbReference type="Pfam" id="PF00682">
    <property type="entry name" value="HMGL-like"/>
    <property type="match status" value="1"/>
</dbReference>
<dbReference type="SUPFAM" id="SSF51569">
    <property type="entry name" value="Aldolase"/>
    <property type="match status" value="1"/>
</dbReference>
<dbReference type="Gene3D" id="1.10.238.260">
    <property type="match status" value="1"/>
</dbReference>
<dbReference type="PROSITE" id="PS50991">
    <property type="entry name" value="PYR_CT"/>
    <property type="match status" value="1"/>
</dbReference>
<dbReference type="STRING" id="1797716.A3D07_02850"/>
<sequence>MKEVIGYNWAKYEAPDKSVRALPKNVDIDDETLRDGLQGTQVETHPTLEEKKIYIKAASEFADHFDLGFPGSENNHQGEIEKLINYKLSRGLDVSLSCAARGAAKVDVVPIVRLRQKTGYPLEADLFHDVSEERALIQKWNRSDKIVQLVENIKYLKENDVPVMMVLERATSTEPAELFEISRIASDLGIDRLCIADTQGRASPQAISNIIRATQYEIASKYPNIKWDLHSHNDRGLGVVTCLVAASEGIDRVHATSLCVGERAGNVDLACLLVNLNLEGFRSDNLEGINEFSSLTSELLHVQIPTNAPVIGEEAFSTASGVHADAQYKEESHAEGYVGIYFAYDPVDVGRRPNVRIGPFSGESNVRYSLDDLGIDNPSDEMVKAILAEAKSGRGLLSKTKILGIATQYLNGVKEPSS</sequence>
<dbReference type="InterPro" id="IPR000891">
    <property type="entry name" value="PYR_CT"/>
</dbReference>
<organism evidence="3 4">
    <name type="scientific">Candidatus Curtissbacteria bacterium RIFCSPHIGHO2_02_FULL_42_15</name>
    <dbReference type="NCBI Taxonomy" id="1797716"/>
    <lineage>
        <taxon>Bacteria</taxon>
        <taxon>Candidatus Curtissiibacteriota</taxon>
    </lineage>
</organism>
<dbReference type="Proteomes" id="UP000177124">
    <property type="component" value="Unassembled WGS sequence"/>
</dbReference>
<evidence type="ECO:0000313" key="3">
    <source>
        <dbReference type="EMBL" id="OGD89840.1"/>
    </source>
</evidence>